<gene>
    <name evidence="1" type="ORF">A6R73_06975</name>
</gene>
<evidence type="ECO:0000313" key="1">
    <source>
        <dbReference type="EMBL" id="OAX53511.1"/>
    </source>
</evidence>
<accession>A0A199NXQ1</accession>
<organism evidence="1 2">
    <name type="scientific">Xanthomonas graminis pv. poae</name>
    <dbReference type="NCBI Taxonomy" id="227946"/>
    <lineage>
        <taxon>Bacteria</taxon>
        <taxon>Pseudomonadati</taxon>
        <taxon>Pseudomonadota</taxon>
        <taxon>Gammaproteobacteria</taxon>
        <taxon>Lysobacterales</taxon>
        <taxon>Lysobacteraceae</taxon>
        <taxon>Xanthomonas</taxon>
        <taxon>Xanthomonas translucens group</taxon>
        <taxon>Xanthomonas graminis</taxon>
    </lineage>
</organism>
<dbReference type="AlphaFoldDB" id="A0A199NXQ1"/>
<sequence length="60" mass="6821">MLQHIHSKLHVCKSGAQFWLACALDQSFCFSETVIASERVLKRGFEHGHHAHGHDRALKL</sequence>
<evidence type="ECO:0000313" key="2">
    <source>
        <dbReference type="Proteomes" id="UP000093858"/>
    </source>
</evidence>
<comment type="caution">
    <text evidence="1">The sequence shown here is derived from an EMBL/GenBank/DDBJ whole genome shotgun (WGS) entry which is preliminary data.</text>
</comment>
<name>A0A199NXQ1_9XANT</name>
<protein>
    <submittedName>
        <fullName evidence="1">Uncharacterized protein</fullName>
    </submittedName>
</protein>
<dbReference type="Proteomes" id="UP000093858">
    <property type="component" value="Unassembled WGS sequence"/>
</dbReference>
<reference evidence="1 2" key="1">
    <citation type="submission" date="2016-04" db="EMBL/GenBank/DDBJ databases">
        <title>Xanthomonas translucens phylogeny.</title>
        <authorList>
            <person name="Langlois P."/>
        </authorList>
    </citation>
    <scope>NUCLEOTIDE SEQUENCE [LARGE SCALE GENOMIC DNA]</scope>
    <source>
        <strain evidence="1 2">B99</strain>
    </source>
</reference>
<proteinExistence type="predicted"/>
<dbReference type="EMBL" id="LWSU01000271">
    <property type="protein sequence ID" value="OAX53511.1"/>
    <property type="molecule type" value="Genomic_DNA"/>
</dbReference>